<evidence type="ECO:0000313" key="6">
    <source>
        <dbReference type="Proteomes" id="UP000185696"/>
    </source>
</evidence>
<dbReference type="GO" id="GO:0046872">
    <property type="term" value="F:metal ion binding"/>
    <property type="evidence" value="ECO:0007669"/>
    <property type="project" value="UniProtKB-KW"/>
</dbReference>
<comment type="caution">
    <text evidence="5">The sequence shown here is derived from an EMBL/GenBank/DDBJ whole genome shotgun (WGS) entry which is preliminary data.</text>
</comment>
<evidence type="ECO:0000256" key="1">
    <source>
        <dbReference type="ARBA" id="ARBA00009405"/>
    </source>
</evidence>
<keyword evidence="2" id="KW-0479">Metal-binding</keyword>
<evidence type="ECO:0000313" key="5">
    <source>
        <dbReference type="EMBL" id="OLF14527.1"/>
    </source>
</evidence>
<dbReference type="InterPro" id="IPR013785">
    <property type="entry name" value="Aldolase_TIM"/>
</dbReference>
<organism evidence="5 6">
    <name type="scientific">Actinophytocola xinjiangensis</name>
    <dbReference type="NCBI Taxonomy" id="485602"/>
    <lineage>
        <taxon>Bacteria</taxon>
        <taxon>Bacillati</taxon>
        <taxon>Actinomycetota</taxon>
        <taxon>Actinomycetes</taxon>
        <taxon>Pseudonocardiales</taxon>
        <taxon>Pseudonocardiaceae</taxon>
    </lineage>
</organism>
<dbReference type="EMBL" id="MSIF01000001">
    <property type="protein sequence ID" value="OLF14527.1"/>
    <property type="molecule type" value="Genomic_DNA"/>
</dbReference>
<feature type="domain" description="Pyruvate carboxyltransferase" evidence="4">
    <location>
        <begin position="1"/>
        <end position="267"/>
    </location>
</feature>
<protein>
    <submittedName>
        <fullName evidence="5">Hydroxymethylglutaryl-CoA lyase</fullName>
    </submittedName>
</protein>
<proteinExistence type="inferred from homology"/>
<sequence length="293" mass="30772">MEIVEVSPRDGLQNEDRTLSTEDKLELVARAARTGVRRIEVTSFVRPDRVPQLADAAEVVAGLPDTGVAHSALVLNARGYERAVAAGIREVTTLVLASDTFSQRNQGMTTAEAVEAVRDIRARGRADGVTVAVTIGASFGCPFEGEVPDERFRSVAARVADLDADEVCLADTIGVAVPSDVETRFGVLAELSPSVPMRIHLHDTRNTGVANAVAAVRSGVRALDASLGGIGGCPFAPGASGNVATEDVVYTLHRMGYDTGLDLDECLEHARWVTDRLGVAPSGRLASVGGFPA</sequence>
<evidence type="ECO:0000256" key="3">
    <source>
        <dbReference type="ARBA" id="ARBA00023239"/>
    </source>
</evidence>
<dbReference type="Pfam" id="PF00682">
    <property type="entry name" value="HMGL-like"/>
    <property type="match status" value="1"/>
</dbReference>
<gene>
    <name evidence="5" type="ORF">BLA60_02590</name>
</gene>
<reference evidence="5 6" key="1">
    <citation type="submission" date="2016-12" db="EMBL/GenBank/DDBJ databases">
        <title>The draft genome sequence of Actinophytocola xinjiangensis.</title>
        <authorList>
            <person name="Wang W."/>
            <person name="Yuan L."/>
        </authorList>
    </citation>
    <scope>NUCLEOTIDE SEQUENCE [LARGE SCALE GENOMIC DNA]</scope>
    <source>
        <strain evidence="5 6">CGMCC 4.4663</strain>
    </source>
</reference>
<dbReference type="GO" id="GO:0004419">
    <property type="term" value="F:hydroxymethylglutaryl-CoA lyase activity"/>
    <property type="evidence" value="ECO:0007669"/>
    <property type="project" value="TreeGrafter"/>
</dbReference>
<dbReference type="GO" id="GO:0046951">
    <property type="term" value="P:ketone body biosynthetic process"/>
    <property type="evidence" value="ECO:0007669"/>
    <property type="project" value="TreeGrafter"/>
</dbReference>
<dbReference type="GO" id="GO:0006552">
    <property type="term" value="P:L-leucine catabolic process"/>
    <property type="evidence" value="ECO:0007669"/>
    <property type="project" value="TreeGrafter"/>
</dbReference>
<evidence type="ECO:0000256" key="2">
    <source>
        <dbReference type="ARBA" id="ARBA00022723"/>
    </source>
</evidence>
<dbReference type="NCBIfam" id="NF004283">
    <property type="entry name" value="PRK05692.1"/>
    <property type="match status" value="1"/>
</dbReference>
<keyword evidence="3 5" id="KW-0456">Lyase</keyword>
<dbReference type="CDD" id="cd07938">
    <property type="entry name" value="DRE_TIM_HMGL"/>
    <property type="match status" value="1"/>
</dbReference>
<dbReference type="Gene3D" id="3.20.20.70">
    <property type="entry name" value="Aldolase class I"/>
    <property type="match status" value="1"/>
</dbReference>
<dbReference type="InterPro" id="IPR043594">
    <property type="entry name" value="HMGL"/>
</dbReference>
<accession>A0A7Z1B1W6</accession>
<dbReference type="AlphaFoldDB" id="A0A7Z1B1W6"/>
<dbReference type="Proteomes" id="UP000185696">
    <property type="component" value="Unassembled WGS sequence"/>
</dbReference>
<dbReference type="InterPro" id="IPR000891">
    <property type="entry name" value="PYR_CT"/>
</dbReference>
<dbReference type="PANTHER" id="PTHR42738">
    <property type="entry name" value="HYDROXYMETHYLGLUTARYL-COA LYASE"/>
    <property type="match status" value="1"/>
</dbReference>
<name>A0A7Z1B1W6_9PSEU</name>
<comment type="similarity">
    <text evidence="1">Belongs to the HMG-CoA lyase family.</text>
</comment>
<dbReference type="PANTHER" id="PTHR42738:SF7">
    <property type="entry name" value="HYDROXYMETHYLGLUTARYL-COA LYASE"/>
    <property type="match status" value="1"/>
</dbReference>
<dbReference type="PROSITE" id="PS50991">
    <property type="entry name" value="PYR_CT"/>
    <property type="match status" value="1"/>
</dbReference>
<evidence type="ECO:0000259" key="4">
    <source>
        <dbReference type="PROSITE" id="PS50991"/>
    </source>
</evidence>
<keyword evidence="6" id="KW-1185">Reference proteome</keyword>
<dbReference type="SUPFAM" id="SSF51569">
    <property type="entry name" value="Aldolase"/>
    <property type="match status" value="1"/>
</dbReference>